<dbReference type="RefSeq" id="XP_018287481.1">
    <property type="nucleotide sequence ID" value="XM_018436732.1"/>
</dbReference>
<proteinExistence type="predicted"/>
<accession>A0A162ZW85</accession>
<evidence type="ECO:0008006" key="3">
    <source>
        <dbReference type="Google" id="ProtNLM"/>
    </source>
</evidence>
<protein>
    <recommendedName>
        <fullName evidence="3">OTU domain-containing protein</fullName>
    </recommendedName>
</protein>
<keyword evidence="2" id="KW-1185">Reference proteome</keyword>
<evidence type="ECO:0000313" key="1">
    <source>
        <dbReference type="EMBL" id="OAD69441.1"/>
    </source>
</evidence>
<evidence type="ECO:0000313" key="2">
    <source>
        <dbReference type="Proteomes" id="UP000077315"/>
    </source>
</evidence>
<reference evidence="2" key="1">
    <citation type="submission" date="2015-06" db="EMBL/GenBank/DDBJ databases">
        <title>Expansion of signal transduction pathways in fungi by whole-genome duplication.</title>
        <authorList>
            <consortium name="DOE Joint Genome Institute"/>
            <person name="Corrochano L.M."/>
            <person name="Kuo A."/>
            <person name="Marcet-Houben M."/>
            <person name="Polaino S."/>
            <person name="Salamov A."/>
            <person name="Villalobos J.M."/>
            <person name="Alvarez M.I."/>
            <person name="Avalos J."/>
            <person name="Benito E.P."/>
            <person name="Benoit I."/>
            <person name="Burger G."/>
            <person name="Camino L.P."/>
            <person name="Canovas D."/>
            <person name="Cerda-Olmedo E."/>
            <person name="Cheng J.-F."/>
            <person name="Dominguez A."/>
            <person name="Elias M."/>
            <person name="Eslava A.P."/>
            <person name="Glaser F."/>
            <person name="Grimwood J."/>
            <person name="Gutierrez G."/>
            <person name="Heitman J."/>
            <person name="Henrissat B."/>
            <person name="Iturriaga E.A."/>
            <person name="Lang B.F."/>
            <person name="Lavin J.L."/>
            <person name="Lee S."/>
            <person name="Li W."/>
            <person name="Lindquist E."/>
            <person name="Lopez-Garcia S."/>
            <person name="Luque E.M."/>
            <person name="Marcos A.T."/>
            <person name="Martin J."/>
            <person name="McCluskey K."/>
            <person name="Medina H.R."/>
            <person name="Miralles-Duran A."/>
            <person name="Miyazaki A."/>
            <person name="Munoz-Torres E."/>
            <person name="Oguiza J.A."/>
            <person name="Ohm R."/>
            <person name="Olmedo M."/>
            <person name="Orejas M."/>
            <person name="Ortiz-Castellanos L."/>
            <person name="Pisabarro A.G."/>
            <person name="Rodriguez-Romero J."/>
            <person name="Ruiz-Herrera J."/>
            <person name="Ruiz-Vazquez R."/>
            <person name="Sanz C."/>
            <person name="Schackwitz W."/>
            <person name="Schmutz J."/>
            <person name="Shahriari M."/>
            <person name="Shelest E."/>
            <person name="Silva-Franco F."/>
            <person name="Soanes D."/>
            <person name="Syed K."/>
            <person name="Tagua V.G."/>
            <person name="Talbot N.J."/>
            <person name="Thon M."/>
            <person name="De vries R.P."/>
            <person name="Wiebenga A."/>
            <person name="Yadav J.S."/>
            <person name="Braun E.L."/>
            <person name="Baker S."/>
            <person name="Garre V."/>
            <person name="Horwitz B."/>
            <person name="Torres-Martinez S."/>
            <person name="Idnurm A."/>
            <person name="Herrera-Estrella A."/>
            <person name="Gabaldon T."/>
            <person name="Grigoriev I.V."/>
        </authorList>
    </citation>
    <scope>NUCLEOTIDE SEQUENCE [LARGE SCALE GENOMIC DNA]</scope>
    <source>
        <strain evidence="2">NRRL 1555(-)</strain>
    </source>
</reference>
<dbReference type="VEuPathDB" id="FungiDB:PHYBLDRAFT_172079"/>
<dbReference type="STRING" id="763407.A0A162ZW85"/>
<dbReference type="AlphaFoldDB" id="A0A162ZW85"/>
<name>A0A162ZW85_PHYB8</name>
<dbReference type="GeneID" id="28997638"/>
<dbReference type="Proteomes" id="UP000077315">
    <property type="component" value="Unassembled WGS sequence"/>
</dbReference>
<dbReference type="Gene3D" id="3.90.70.80">
    <property type="match status" value="1"/>
</dbReference>
<sequence>MKDKENWVNIYVYKYPHFGNRTSNRAESAHASLKHSLGTSFGKLKTVTLKVKKWYEELVADQYKCLITHNNLLSCYHQLAKFDIIPISCIPRCWRREYLKGEDHTKIKDAVSVPEDINTITTITPELAHDLLQLCEGFNNSQSKQLQIDIQLSIKKMVAQINQQKLEDLNSPKIVEAIKAKEKKSIQKITNLGSPIDITLLTNLTIAPTAISEIFSPEADGNCGYRAIAMEIYQDQEEWSKVKDQMLDTFLKHQHTYYQGRMEHGNMPASTNPLIRSLKDKCSPLPQQHWFGTIDHPQIVADTYNRSVTVYWNTPTETGDCLFVPISTMPNTIEPIILILDINHFLLAKRKNIRKFTWPNINPFHKHIVRKHGLDEYSIMY</sequence>
<dbReference type="OrthoDB" id="2379842at2759"/>
<gene>
    <name evidence="1" type="ORF">PHYBLDRAFT_172079</name>
</gene>
<organism evidence="1 2">
    <name type="scientific">Phycomyces blakesleeanus (strain ATCC 8743b / DSM 1359 / FGSC 10004 / NBRC 33097 / NRRL 1555)</name>
    <dbReference type="NCBI Taxonomy" id="763407"/>
    <lineage>
        <taxon>Eukaryota</taxon>
        <taxon>Fungi</taxon>
        <taxon>Fungi incertae sedis</taxon>
        <taxon>Mucoromycota</taxon>
        <taxon>Mucoromycotina</taxon>
        <taxon>Mucoromycetes</taxon>
        <taxon>Mucorales</taxon>
        <taxon>Phycomycetaceae</taxon>
        <taxon>Phycomyces</taxon>
    </lineage>
</organism>
<dbReference type="CDD" id="cd22744">
    <property type="entry name" value="OTU"/>
    <property type="match status" value="1"/>
</dbReference>
<dbReference type="InParanoid" id="A0A162ZW85"/>
<dbReference type="EMBL" id="KV440991">
    <property type="protein sequence ID" value="OAD69441.1"/>
    <property type="molecule type" value="Genomic_DNA"/>
</dbReference>